<protein>
    <submittedName>
        <fullName evidence="1">Nucleotidyltransferase domain-containing protein</fullName>
    </submittedName>
</protein>
<dbReference type="Proteomes" id="UP000463224">
    <property type="component" value="Unassembled WGS sequence"/>
</dbReference>
<proteinExistence type="predicted"/>
<dbReference type="GO" id="GO:0016740">
    <property type="term" value="F:transferase activity"/>
    <property type="evidence" value="ECO:0007669"/>
    <property type="project" value="UniProtKB-KW"/>
</dbReference>
<name>A0A844QM72_9HYPH</name>
<dbReference type="Gene3D" id="3.30.460.10">
    <property type="entry name" value="Beta Polymerase, domain 2"/>
    <property type="match status" value="1"/>
</dbReference>
<evidence type="ECO:0000313" key="2">
    <source>
        <dbReference type="Proteomes" id="UP000463224"/>
    </source>
</evidence>
<gene>
    <name evidence="1" type="ORF">GN330_17515</name>
</gene>
<keyword evidence="1" id="KW-0808">Transferase</keyword>
<keyword evidence="2" id="KW-1185">Reference proteome</keyword>
<dbReference type="AlphaFoldDB" id="A0A844QM72"/>
<organism evidence="1 2">
    <name type="scientific">Nitratireductor arenosus</name>
    <dbReference type="NCBI Taxonomy" id="2682096"/>
    <lineage>
        <taxon>Bacteria</taxon>
        <taxon>Pseudomonadati</taxon>
        <taxon>Pseudomonadota</taxon>
        <taxon>Alphaproteobacteria</taxon>
        <taxon>Hyphomicrobiales</taxon>
        <taxon>Phyllobacteriaceae</taxon>
        <taxon>Nitratireductor</taxon>
    </lineage>
</organism>
<comment type="caution">
    <text evidence="1">The sequence shown here is derived from an EMBL/GenBank/DDBJ whole genome shotgun (WGS) entry which is preliminary data.</text>
</comment>
<evidence type="ECO:0000313" key="1">
    <source>
        <dbReference type="EMBL" id="MVA99050.1"/>
    </source>
</evidence>
<reference evidence="1 2" key="1">
    <citation type="submission" date="2019-12" db="EMBL/GenBank/DDBJ databases">
        <title>Nitratireductor arenosus sp. nov., Isolated from sea sand, Jeju island, South Korea.</title>
        <authorList>
            <person name="Kim W."/>
        </authorList>
    </citation>
    <scope>NUCLEOTIDE SEQUENCE [LARGE SCALE GENOMIC DNA]</scope>
    <source>
        <strain evidence="1 2">CAU 1489</strain>
    </source>
</reference>
<dbReference type="InterPro" id="IPR043519">
    <property type="entry name" value="NT_sf"/>
</dbReference>
<dbReference type="SUPFAM" id="SSF81301">
    <property type="entry name" value="Nucleotidyltransferase"/>
    <property type="match status" value="1"/>
</dbReference>
<dbReference type="RefSeq" id="WP_156714012.1">
    <property type="nucleotide sequence ID" value="NZ_WPHG01000004.1"/>
</dbReference>
<accession>A0A844QM72</accession>
<sequence length="269" mass="29277">MDAKTLAKTVTQTLRGQSCVKALFLSGSHGAGLQDAYSDVDFLAVVPVEFLGDFAVCWRAALGPAGEIVLWREMRSQESLLINAITADWLRIDVHGLDPARIAGRDRAGLEMLFDDDGIAATLTEGTATTRTDPRRLSWQFEEFIRILGLLPLAVGRKEYLNAVTGLFHLRNLLIDLLIEETGAPHRGGALHLNRLITQQQKALLAALPTAVSDEPSTIAANIAYAAAYLPRARKLAAARGIDWPERYEAVTRAHLKTALSIEVPTAGM</sequence>
<dbReference type="EMBL" id="WPHG01000004">
    <property type="protein sequence ID" value="MVA99050.1"/>
    <property type="molecule type" value="Genomic_DNA"/>
</dbReference>